<comment type="caution">
    <text evidence="2">The sequence shown here is derived from an EMBL/GenBank/DDBJ whole genome shotgun (WGS) entry which is preliminary data.</text>
</comment>
<feature type="region of interest" description="Disordered" evidence="1">
    <location>
        <begin position="197"/>
        <end position="257"/>
    </location>
</feature>
<dbReference type="OrthoDB" id="6361062at2759"/>
<dbReference type="AlphaFoldDB" id="A0A3R7SVR2"/>
<dbReference type="EMBL" id="QCYY01001509">
    <property type="protein sequence ID" value="ROT77578.1"/>
    <property type="molecule type" value="Genomic_DNA"/>
</dbReference>
<name>A0A3R7SVR2_PENVA</name>
<gene>
    <name evidence="2" type="ORF">C7M84_003762</name>
</gene>
<evidence type="ECO:0000313" key="2">
    <source>
        <dbReference type="EMBL" id="ROT77578.1"/>
    </source>
</evidence>
<organism evidence="2 3">
    <name type="scientific">Penaeus vannamei</name>
    <name type="common">Whiteleg shrimp</name>
    <name type="synonym">Litopenaeus vannamei</name>
    <dbReference type="NCBI Taxonomy" id="6689"/>
    <lineage>
        <taxon>Eukaryota</taxon>
        <taxon>Metazoa</taxon>
        <taxon>Ecdysozoa</taxon>
        <taxon>Arthropoda</taxon>
        <taxon>Crustacea</taxon>
        <taxon>Multicrustacea</taxon>
        <taxon>Malacostraca</taxon>
        <taxon>Eumalacostraca</taxon>
        <taxon>Eucarida</taxon>
        <taxon>Decapoda</taxon>
        <taxon>Dendrobranchiata</taxon>
        <taxon>Penaeoidea</taxon>
        <taxon>Penaeidae</taxon>
        <taxon>Penaeus</taxon>
    </lineage>
</organism>
<protein>
    <submittedName>
        <fullName evidence="2">Uncharacterized protein</fullName>
    </submittedName>
</protein>
<accession>A0A3R7SVR2</accession>
<dbReference type="Proteomes" id="UP000283509">
    <property type="component" value="Unassembled WGS sequence"/>
</dbReference>
<sequence>MKQIKRPIRPTCPQTPLPKVRVNILLARKWPQPRPPGGPSEAANCVLRVLLEPLARLYKEELLGTGVSLEPYFAYLGALLIMRSEQFLVLSLGAVLAAAGPVPSSGAFSPAVVTGDRLSPIESLKTLKGRSSAITLPDSSHFPKVEPADPEALVRSKRNSYYERDDPWGRDRMYGRRRYKTGRRKYNSGRIRYFYQRKKPSKNGGPDYNYEDSSPKYSNEGYVPRAVVSAPPSEPRRSTGGFVSARSSGVARVEETA</sequence>
<keyword evidence="3" id="KW-1185">Reference proteome</keyword>
<reference evidence="2 3" key="2">
    <citation type="submission" date="2019-01" db="EMBL/GenBank/DDBJ databases">
        <title>The decoding of complex shrimp genome reveals the adaptation for benthos swimmer, frequently molting mechanism and breeding impact on genome.</title>
        <authorList>
            <person name="Sun Y."/>
            <person name="Gao Y."/>
            <person name="Yu Y."/>
        </authorList>
    </citation>
    <scope>NUCLEOTIDE SEQUENCE [LARGE SCALE GENOMIC DNA]</scope>
    <source>
        <tissue evidence="2">Muscle</tissue>
    </source>
</reference>
<evidence type="ECO:0000256" key="1">
    <source>
        <dbReference type="SAM" id="MobiDB-lite"/>
    </source>
</evidence>
<proteinExistence type="predicted"/>
<evidence type="ECO:0000313" key="3">
    <source>
        <dbReference type="Proteomes" id="UP000283509"/>
    </source>
</evidence>
<reference evidence="2 3" key="1">
    <citation type="submission" date="2018-04" db="EMBL/GenBank/DDBJ databases">
        <authorList>
            <person name="Zhang X."/>
            <person name="Yuan J."/>
            <person name="Li F."/>
            <person name="Xiang J."/>
        </authorList>
    </citation>
    <scope>NUCLEOTIDE SEQUENCE [LARGE SCALE GENOMIC DNA]</scope>
    <source>
        <tissue evidence="2">Muscle</tissue>
    </source>
</reference>